<accession>A0ABR6U4S2</accession>
<reference evidence="3 4" key="1">
    <citation type="submission" date="2020-08" db="EMBL/GenBank/DDBJ databases">
        <title>novel species in genus Nocardioides.</title>
        <authorList>
            <person name="Zhang G."/>
        </authorList>
    </citation>
    <scope>NUCLEOTIDE SEQUENCE [LARGE SCALE GENOMIC DNA]</scope>
    <source>
        <strain evidence="3 4">SC8A-24</strain>
    </source>
</reference>
<evidence type="ECO:0000313" key="4">
    <source>
        <dbReference type="Proteomes" id="UP000604001"/>
    </source>
</evidence>
<protein>
    <submittedName>
        <fullName evidence="3">Acyl--CoA ligase</fullName>
    </submittedName>
</protein>
<evidence type="ECO:0000259" key="2">
    <source>
        <dbReference type="Pfam" id="PF13193"/>
    </source>
</evidence>
<feature type="domain" description="AMP-dependent synthetase/ligase" evidence="1">
    <location>
        <begin position="22"/>
        <end position="391"/>
    </location>
</feature>
<name>A0ABR6U4S2_9ACTN</name>
<dbReference type="InterPro" id="IPR025110">
    <property type="entry name" value="AMP-bd_C"/>
</dbReference>
<dbReference type="PANTHER" id="PTHR43767">
    <property type="entry name" value="LONG-CHAIN-FATTY-ACID--COA LIGASE"/>
    <property type="match status" value="1"/>
</dbReference>
<dbReference type="Pfam" id="PF13193">
    <property type="entry name" value="AMP-binding_C"/>
    <property type="match status" value="1"/>
</dbReference>
<dbReference type="InterPro" id="IPR000873">
    <property type="entry name" value="AMP-dep_synth/lig_dom"/>
</dbReference>
<proteinExistence type="predicted"/>
<dbReference type="RefSeq" id="WP_186344708.1">
    <property type="nucleotide sequence ID" value="NZ_BMMR01000002.1"/>
</dbReference>
<gene>
    <name evidence="3" type="ORF">H7344_03820</name>
</gene>
<dbReference type="GO" id="GO:0016874">
    <property type="term" value="F:ligase activity"/>
    <property type="evidence" value="ECO:0007669"/>
    <property type="project" value="UniProtKB-KW"/>
</dbReference>
<feature type="domain" description="AMP-binding enzyme C-terminal" evidence="2">
    <location>
        <begin position="441"/>
        <end position="516"/>
    </location>
</feature>
<dbReference type="SUPFAM" id="SSF56801">
    <property type="entry name" value="Acetyl-CoA synthetase-like"/>
    <property type="match status" value="1"/>
</dbReference>
<dbReference type="EMBL" id="JACMYC010000002">
    <property type="protein sequence ID" value="MBC2959419.1"/>
    <property type="molecule type" value="Genomic_DNA"/>
</dbReference>
<evidence type="ECO:0000313" key="3">
    <source>
        <dbReference type="EMBL" id="MBC2959419.1"/>
    </source>
</evidence>
<dbReference type="InterPro" id="IPR045851">
    <property type="entry name" value="AMP-bd_C_sf"/>
</dbReference>
<comment type="caution">
    <text evidence="3">The sequence shown here is derived from an EMBL/GenBank/DDBJ whole genome shotgun (WGS) entry which is preliminary data.</text>
</comment>
<keyword evidence="3" id="KW-0436">Ligase</keyword>
<dbReference type="Proteomes" id="UP000604001">
    <property type="component" value="Unassembled WGS sequence"/>
</dbReference>
<dbReference type="InterPro" id="IPR050237">
    <property type="entry name" value="ATP-dep_AMP-bd_enzyme"/>
</dbReference>
<dbReference type="InterPro" id="IPR042099">
    <property type="entry name" value="ANL_N_sf"/>
</dbReference>
<dbReference type="PANTHER" id="PTHR43767:SF1">
    <property type="entry name" value="NONRIBOSOMAL PEPTIDE SYNTHASE PES1 (EUROFUNG)-RELATED"/>
    <property type="match status" value="1"/>
</dbReference>
<sequence>MTELTDIQRSPLGRATLGDQLRRHGRTLRDKPAVVAHDADGGRAVTTYAELDARANRFAHALLGLGVTRGDRVAVMARNRVETLVAYYGALKVGAAYSGVSPLFGAREVGQQLAHLEPAAVVVADEFVPVVDAALEGGPATQRVVLGEESGSGKTTWRSFDALCAESPDTEPDGEVDEHDLAQVVYTSGTEAAPKGVMIPHRNYLVSTTPAYTWGLRCLPDDVWLYVMPFHTIAGIGSATSLLTLGATLVLPATVEAGSALRLIRDEGISVIAQTPTFFISLANHADFGPETVGTVERCLTYGGQVSPHAINAWAEAAPSAIWGTYWGQSELTQLGSVGWFKRLEDIPDQDPTWIGKPVGHLEVRVVDPLGNDADTGEMWCRSPSVMAGYFRDPERTAQVLADGWVHTGDIVRRDAEGNLFFLDRSKDMIKSGGLNVSSQEVERVLQAHPDVERAAVVGLPDDYWSEVVTAFVVLRAGSTTAGEDLRQHCRGEMASYKVPKAVHVMSELPTDPQGKLLKRELRRTHGEGAQ</sequence>
<keyword evidence="4" id="KW-1185">Reference proteome</keyword>
<dbReference type="Gene3D" id="3.40.50.12780">
    <property type="entry name" value="N-terminal domain of ligase-like"/>
    <property type="match status" value="1"/>
</dbReference>
<evidence type="ECO:0000259" key="1">
    <source>
        <dbReference type="Pfam" id="PF00501"/>
    </source>
</evidence>
<organism evidence="3 4">
    <name type="scientific">Nocardioides deserti</name>
    <dbReference type="NCBI Taxonomy" id="1588644"/>
    <lineage>
        <taxon>Bacteria</taxon>
        <taxon>Bacillati</taxon>
        <taxon>Actinomycetota</taxon>
        <taxon>Actinomycetes</taxon>
        <taxon>Propionibacteriales</taxon>
        <taxon>Nocardioidaceae</taxon>
        <taxon>Nocardioides</taxon>
    </lineage>
</organism>
<dbReference type="Gene3D" id="3.30.300.30">
    <property type="match status" value="1"/>
</dbReference>
<dbReference type="Pfam" id="PF00501">
    <property type="entry name" value="AMP-binding"/>
    <property type="match status" value="1"/>
</dbReference>